<feature type="transmembrane region" description="Helical" evidence="1">
    <location>
        <begin position="49"/>
        <end position="67"/>
    </location>
</feature>
<sequence>MKKVTNALVKALFLSLCSIFYFLEFFFYYVFTSPVDPGFEENQVGDLRVMLILCIIKLAIIIGYILILNKLKLEYLNSYILIFFFSIAAVGVVLPTIQYTHDLNIIVAMRIFIPIILNVSIATVLGLNLWKILRLAKVQSK</sequence>
<accession>A0A6V8SGH0</accession>
<proteinExistence type="predicted"/>
<keyword evidence="1" id="KW-1133">Transmembrane helix</keyword>
<dbReference type="Proteomes" id="UP000580568">
    <property type="component" value="Unassembled WGS sequence"/>
</dbReference>
<organism evidence="2 3">
    <name type="scientific">Clostridium fungisolvens</name>
    <dbReference type="NCBI Taxonomy" id="1604897"/>
    <lineage>
        <taxon>Bacteria</taxon>
        <taxon>Bacillati</taxon>
        <taxon>Bacillota</taxon>
        <taxon>Clostridia</taxon>
        <taxon>Eubacteriales</taxon>
        <taxon>Clostridiaceae</taxon>
        <taxon>Clostridium</taxon>
    </lineage>
</organism>
<keyword evidence="1" id="KW-0812">Transmembrane</keyword>
<feature type="transmembrane region" description="Helical" evidence="1">
    <location>
        <begin position="105"/>
        <end position="130"/>
    </location>
</feature>
<feature type="transmembrane region" description="Helical" evidence="1">
    <location>
        <begin position="7"/>
        <end position="29"/>
    </location>
</feature>
<keyword evidence="1" id="KW-0472">Membrane</keyword>
<feature type="transmembrane region" description="Helical" evidence="1">
    <location>
        <begin position="79"/>
        <end position="99"/>
    </location>
</feature>
<gene>
    <name evidence="2" type="ORF">bsdtw1_02379</name>
</gene>
<evidence type="ECO:0000313" key="2">
    <source>
        <dbReference type="EMBL" id="GFP76277.1"/>
    </source>
</evidence>
<keyword evidence="3" id="KW-1185">Reference proteome</keyword>
<dbReference type="EMBL" id="BLZR01000001">
    <property type="protein sequence ID" value="GFP76277.1"/>
    <property type="molecule type" value="Genomic_DNA"/>
</dbReference>
<dbReference type="AlphaFoldDB" id="A0A6V8SGH0"/>
<evidence type="ECO:0000256" key="1">
    <source>
        <dbReference type="SAM" id="Phobius"/>
    </source>
</evidence>
<protein>
    <submittedName>
        <fullName evidence="2">Uncharacterized protein</fullName>
    </submittedName>
</protein>
<name>A0A6V8SGH0_9CLOT</name>
<comment type="caution">
    <text evidence="2">The sequence shown here is derived from an EMBL/GenBank/DDBJ whole genome shotgun (WGS) entry which is preliminary data.</text>
</comment>
<reference evidence="2 3" key="1">
    <citation type="submission" date="2020-07" db="EMBL/GenBank/DDBJ databases">
        <title>A new beta-1,3-glucan-decomposing anaerobic bacterium isolated from anoxic soil subjected to biological soil disinfestation.</title>
        <authorList>
            <person name="Ueki A."/>
            <person name="Tonouchi A."/>
        </authorList>
    </citation>
    <scope>NUCLEOTIDE SEQUENCE [LARGE SCALE GENOMIC DNA]</scope>
    <source>
        <strain evidence="2 3">TW1</strain>
    </source>
</reference>
<dbReference type="RefSeq" id="WP_183277716.1">
    <property type="nucleotide sequence ID" value="NZ_BLZR01000001.1"/>
</dbReference>
<evidence type="ECO:0000313" key="3">
    <source>
        <dbReference type="Proteomes" id="UP000580568"/>
    </source>
</evidence>